<dbReference type="EMBL" id="JAWDJO010000165">
    <property type="protein sequence ID" value="KAL1890996.1"/>
    <property type="molecule type" value="Genomic_DNA"/>
</dbReference>
<protein>
    <submittedName>
        <fullName evidence="2">Uncharacterized protein</fullName>
    </submittedName>
</protein>
<name>A0ABR3YSX4_9PEZI</name>
<keyword evidence="3" id="KW-1185">Reference proteome</keyword>
<feature type="compositionally biased region" description="Polar residues" evidence="1">
    <location>
        <begin position="30"/>
        <end position="49"/>
    </location>
</feature>
<feature type="compositionally biased region" description="Low complexity" evidence="1">
    <location>
        <begin position="51"/>
        <end position="102"/>
    </location>
</feature>
<feature type="region of interest" description="Disordered" evidence="1">
    <location>
        <begin position="275"/>
        <end position="302"/>
    </location>
</feature>
<reference evidence="2 3" key="1">
    <citation type="journal article" date="2024" name="IMA Fungus">
        <title>IMA Genome - F19 : A genome assembly and annotation guide to empower mycologists, including annotated draft genome sequences of Ceratocystis pirilliformis, Diaporthe australafricana, Fusarium ophioides, Paecilomyces lecythidis, and Sporothrix stenoceras.</title>
        <authorList>
            <person name="Aylward J."/>
            <person name="Wilson A.M."/>
            <person name="Visagie C.M."/>
            <person name="Spraker J."/>
            <person name="Barnes I."/>
            <person name="Buitendag C."/>
            <person name="Ceriani C."/>
            <person name="Del Mar Angel L."/>
            <person name="du Plessis D."/>
            <person name="Fuchs T."/>
            <person name="Gasser K."/>
            <person name="Kramer D."/>
            <person name="Li W."/>
            <person name="Munsamy K."/>
            <person name="Piso A."/>
            <person name="Price J.L."/>
            <person name="Sonnekus B."/>
            <person name="Thomas C."/>
            <person name="van der Nest A."/>
            <person name="van Dijk A."/>
            <person name="van Heerden A."/>
            <person name="van Vuuren N."/>
            <person name="Yilmaz N."/>
            <person name="Duong T.A."/>
            <person name="van der Merwe N.A."/>
            <person name="Wingfield M.J."/>
            <person name="Wingfield B.D."/>
        </authorList>
    </citation>
    <scope>NUCLEOTIDE SEQUENCE [LARGE SCALE GENOMIC DNA]</scope>
    <source>
        <strain evidence="2 3">CMW 12675</strain>
    </source>
</reference>
<evidence type="ECO:0000256" key="1">
    <source>
        <dbReference type="SAM" id="MobiDB-lite"/>
    </source>
</evidence>
<evidence type="ECO:0000313" key="2">
    <source>
        <dbReference type="EMBL" id="KAL1890996.1"/>
    </source>
</evidence>
<comment type="caution">
    <text evidence="2">The sequence shown here is derived from an EMBL/GenBank/DDBJ whole genome shotgun (WGS) entry which is preliminary data.</text>
</comment>
<feature type="compositionally biased region" description="Basic residues" evidence="1">
    <location>
        <begin position="103"/>
        <end position="117"/>
    </location>
</feature>
<organism evidence="2 3">
    <name type="scientific">Ceratocystis pirilliformis</name>
    <dbReference type="NCBI Taxonomy" id="259994"/>
    <lineage>
        <taxon>Eukaryota</taxon>
        <taxon>Fungi</taxon>
        <taxon>Dikarya</taxon>
        <taxon>Ascomycota</taxon>
        <taxon>Pezizomycotina</taxon>
        <taxon>Sordariomycetes</taxon>
        <taxon>Hypocreomycetidae</taxon>
        <taxon>Microascales</taxon>
        <taxon>Ceratocystidaceae</taxon>
        <taxon>Ceratocystis</taxon>
    </lineage>
</organism>
<feature type="region of interest" description="Disordered" evidence="1">
    <location>
        <begin position="1"/>
        <end position="133"/>
    </location>
</feature>
<accession>A0ABR3YSX4</accession>
<feature type="compositionally biased region" description="Basic and acidic residues" evidence="1">
    <location>
        <begin position="1"/>
        <end position="24"/>
    </location>
</feature>
<dbReference type="Proteomes" id="UP001583280">
    <property type="component" value="Unassembled WGS sequence"/>
</dbReference>
<feature type="compositionally biased region" description="Basic and acidic residues" evidence="1">
    <location>
        <begin position="187"/>
        <end position="205"/>
    </location>
</feature>
<sequence>MPDLHHTHTHTHTHDRDLTVKRADSGYGSLYTSNPRRSCSLRRSSTAVSTKPASRCLLSSSSFSPRRSSPYSASKPASRSKPKSSTSPSAPASPASSPNSTSSKRRARCCKPHHRSSGCHLRSSYSHSMYRKPTPPSHVSSFFHFPASPLPDDPATASSANAVNNPYAGPGLRSASLGADPSYFHPPLHDHSHPHSLDSDAESLKRELPQTTQYWTSDHTRRLEYAAIDAASSGVRGWVMRNLVPDCLVPKHNKQHVAFDDDTGSVRRYRLDLDDVEEPVASSSEKTESPRKRSSVLSWIRR</sequence>
<proteinExistence type="predicted"/>
<feature type="region of interest" description="Disordered" evidence="1">
    <location>
        <begin position="172"/>
        <end position="205"/>
    </location>
</feature>
<gene>
    <name evidence="2" type="ORF">Cpir12675_005153</name>
</gene>
<evidence type="ECO:0000313" key="3">
    <source>
        <dbReference type="Proteomes" id="UP001583280"/>
    </source>
</evidence>